<protein>
    <submittedName>
        <fullName evidence="3">IS481 family transposase</fullName>
    </submittedName>
</protein>
<reference evidence="2" key="3">
    <citation type="submission" date="2023-10" db="EMBL/GenBank/DDBJ databases">
        <authorList>
            <person name="Picardeau M."/>
            <person name="Thibeaux R."/>
        </authorList>
    </citation>
    <scope>NUCLEOTIDE SEQUENCE</scope>
    <source>
        <strain evidence="2">ATI7-C-A5</strain>
    </source>
</reference>
<dbReference type="InterPro" id="IPR047656">
    <property type="entry name" value="IS481-like_transpos"/>
</dbReference>
<keyword evidence="4" id="KW-1185">Reference proteome</keyword>
<feature type="domain" description="Integrase catalytic" evidence="1">
    <location>
        <begin position="140"/>
        <end position="307"/>
    </location>
</feature>
<dbReference type="PANTHER" id="PTHR47515">
    <property type="entry name" value="LOW CALCIUM RESPONSE LOCUS PROTEIN T"/>
    <property type="match status" value="1"/>
</dbReference>
<reference evidence="2 4" key="2">
    <citation type="journal article" date="2018" name="Microb. Genom.">
        <title>Deciphering the unexplored Leptospira diversity from soils uncovers genomic evolution to virulence.</title>
        <authorList>
            <person name="Thibeaux R."/>
            <person name="Iraola G."/>
            <person name="Ferres I."/>
            <person name="Bierque E."/>
            <person name="Girault D."/>
            <person name="Soupe-Gilbert M.E."/>
            <person name="Picardeau M."/>
            <person name="Goarant C."/>
        </authorList>
    </citation>
    <scope>NUCLEOTIDE SEQUENCE [LARGE SCALE GENOMIC DNA]</scope>
    <source>
        <strain evidence="2 4">ATI7-C-A5</strain>
    </source>
</reference>
<dbReference type="EMBL" id="NPEF02000026">
    <property type="protein sequence ID" value="MDV6237507.1"/>
    <property type="molecule type" value="Genomic_DNA"/>
</dbReference>
<organism evidence="3">
    <name type="scientific">Leptospira ellisii</name>
    <dbReference type="NCBI Taxonomy" id="2023197"/>
    <lineage>
        <taxon>Bacteria</taxon>
        <taxon>Pseudomonadati</taxon>
        <taxon>Spirochaetota</taxon>
        <taxon>Spirochaetia</taxon>
        <taxon>Leptospirales</taxon>
        <taxon>Leptospiraceae</taxon>
        <taxon>Leptospira</taxon>
    </lineage>
</organism>
<name>A0A2N0B4C0_9LEPT</name>
<dbReference type="InterPro" id="IPR009057">
    <property type="entry name" value="Homeodomain-like_sf"/>
</dbReference>
<gene>
    <name evidence="2" type="ORF">CH379_017885</name>
    <name evidence="3" type="ORF">CH379_18905</name>
</gene>
<evidence type="ECO:0000313" key="3">
    <source>
        <dbReference type="EMBL" id="PJZ91394.1"/>
    </source>
</evidence>
<dbReference type="SUPFAM" id="SSF53098">
    <property type="entry name" value="Ribonuclease H-like"/>
    <property type="match status" value="1"/>
</dbReference>
<dbReference type="EMBL" id="NPEF01000292">
    <property type="protein sequence ID" value="PJZ91394.1"/>
    <property type="molecule type" value="Genomic_DNA"/>
</dbReference>
<accession>A0A2N0B4C0</accession>
<dbReference type="OrthoDB" id="344043at2"/>
<evidence type="ECO:0000259" key="1">
    <source>
        <dbReference type="PROSITE" id="PS50994"/>
    </source>
</evidence>
<dbReference type="NCBIfam" id="NF033577">
    <property type="entry name" value="transpos_IS481"/>
    <property type="match status" value="1"/>
</dbReference>
<comment type="caution">
    <text evidence="3">The sequence shown here is derived from an EMBL/GenBank/DDBJ whole genome shotgun (WGS) entry which is preliminary data.</text>
</comment>
<proteinExistence type="predicted"/>
<dbReference type="InterPro" id="IPR055247">
    <property type="entry name" value="InsJ-like_HTH"/>
</dbReference>
<dbReference type="InterPro" id="IPR036397">
    <property type="entry name" value="RNaseH_sf"/>
</dbReference>
<dbReference type="Proteomes" id="UP000232122">
    <property type="component" value="Unassembled WGS sequence"/>
</dbReference>
<dbReference type="GO" id="GO:0003676">
    <property type="term" value="F:nucleic acid binding"/>
    <property type="evidence" value="ECO:0007669"/>
    <property type="project" value="InterPro"/>
</dbReference>
<dbReference type="AlphaFoldDB" id="A0A2N0B4C0"/>
<dbReference type="Pfam" id="PF13683">
    <property type="entry name" value="rve_3"/>
    <property type="match status" value="1"/>
</dbReference>
<dbReference type="Gene3D" id="3.30.420.10">
    <property type="entry name" value="Ribonuclease H-like superfamily/Ribonuclease H"/>
    <property type="match status" value="1"/>
</dbReference>
<dbReference type="InterPro" id="IPR001584">
    <property type="entry name" value="Integrase_cat-core"/>
</dbReference>
<dbReference type="PANTHER" id="PTHR47515:SF2">
    <property type="entry name" value="INTEGRASE CORE DOMAIN PROTEIN"/>
    <property type="match status" value="1"/>
</dbReference>
<reference evidence="3" key="1">
    <citation type="submission" date="2017-07" db="EMBL/GenBank/DDBJ databases">
        <title>Leptospira spp. isolated from tropical soils.</title>
        <authorList>
            <person name="Thibeaux R."/>
            <person name="Iraola G."/>
            <person name="Ferres I."/>
            <person name="Bierque E."/>
            <person name="Girault D."/>
            <person name="Soupe-Gilbert M.-E."/>
            <person name="Picardeau M."/>
            <person name="Goarant C."/>
        </authorList>
    </citation>
    <scope>NUCLEOTIDE SEQUENCE [LARGE SCALE GENOMIC DNA]</scope>
    <source>
        <strain evidence="3">ATI7-C-A5</strain>
    </source>
</reference>
<dbReference type="InterPro" id="IPR012337">
    <property type="entry name" value="RNaseH-like_sf"/>
</dbReference>
<dbReference type="RefSeq" id="WP_100765700.1">
    <property type="nucleotide sequence ID" value="NZ_NPEF02000026.1"/>
</dbReference>
<dbReference type="PROSITE" id="PS50994">
    <property type="entry name" value="INTEGRASE"/>
    <property type="match status" value="1"/>
</dbReference>
<dbReference type="SUPFAM" id="SSF46689">
    <property type="entry name" value="Homeodomain-like"/>
    <property type="match status" value="1"/>
</dbReference>
<dbReference type="GO" id="GO:0015074">
    <property type="term" value="P:DNA integration"/>
    <property type="evidence" value="ECO:0007669"/>
    <property type="project" value="InterPro"/>
</dbReference>
<evidence type="ECO:0000313" key="4">
    <source>
        <dbReference type="Proteomes" id="UP000232122"/>
    </source>
</evidence>
<dbReference type="Pfam" id="PF13518">
    <property type="entry name" value="HTH_28"/>
    <property type="match status" value="1"/>
</dbReference>
<evidence type="ECO:0000313" key="2">
    <source>
        <dbReference type="EMBL" id="MDV6237507.1"/>
    </source>
</evidence>
<sequence length="391" mass="44600">MPWKETCVHQERMKFVVAWKQGGWSITDLCKEFGISRVTGYKYLSQYELFGIDGLKDKPKTPKSHPKTTKQNIVQLVVSARDRHPNWGARKLLASLKGKFPKVKSWPSVSTIGRILKRRGLTTKVKVRRKKLEPVYHFSHILSPNDVWCADFKGHFTVGDGMRCTPLTITDAYSRFLLGCEIVPKANTESVIAVFTKLFIQYGLPDAIRTDNGSPFASLGLAGLTRLSVWWLKLGIRLERIEPGKPQQNGRHERMHRTLKQETALPPRSSLEAQQKAFDDFQYEYNCIRPHEGLKNAFPKSYYKESLKTFPSVLPEAYYPTNVVVTPVNDLGNIYFAGHRIFLSSALADESVRLEDISDRHVRIIFHKAALGVIDTFTGKVLQYKNPMPIH</sequence>